<dbReference type="RefSeq" id="WP_136841256.1">
    <property type="nucleotide sequence ID" value="NZ_SUPL01000002.1"/>
</dbReference>
<reference evidence="6 7" key="1">
    <citation type="submission" date="2019-04" db="EMBL/GenBank/DDBJ databases">
        <title>Lacinutrix sp. nov., isolated from marine water.</title>
        <authorList>
            <person name="Kim W."/>
        </authorList>
    </citation>
    <scope>NUCLEOTIDE SEQUENCE [LARGE SCALE GENOMIC DNA]</scope>
    <source>
        <strain evidence="6 7">CAU 1491</strain>
    </source>
</reference>
<keyword evidence="5" id="KW-0998">Cell outer membrane</keyword>
<dbReference type="PANTHER" id="PTHR30026:SF20">
    <property type="entry name" value="OUTER MEMBRANE PROTEIN TOLC"/>
    <property type="match status" value="1"/>
</dbReference>
<evidence type="ECO:0000313" key="6">
    <source>
        <dbReference type="EMBL" id="TJY37098.1"/>
    </source>
</evidence>
<dbReference type="AlphaFoldDB" id="A0A4U0EYV5"/>
<protein>
    <submittedName>
        <fullName evidence="6">TolC family protein</fullName>
    </submittedName>
</protein>
<accession>A0A4U0EYV5</accession>
<dbReference type="GO" id="GO:1990281">
    <property type="term" value="C:efflux pump complex"/>
    <property type="evidence" value="ECO:0007669"/>
    <property type="project" value="TreeGrafter"/>
</dbReference>
<dbReference type="InterPro" id="IPR051906">
    <property type="entry name" value="TolC-like"/>
</dbReference>
<dbReference type="OrthoDB" id="1680428at2"/>
<sequence>MKIKYSYTIGFTLLIFNICSAQRLQDYLNIAKANSSEIQEKHLEYVLFQEKVNETGNLEDTYVSVGPFVSTPETRVGAQIIKFGIEQRLPWFGTFNAEKSYAEAISETKQFDANLAERELLFQVKTLYYELYQKYKIEKILKDNKQILTTYENMALSALENNKATMSDVLKIKVQKNELHSNIFKNLNEIEALNKNFNRLLQQDINTQIVIVDSLSVLDIMMEEVTINSHPSLSKIEIYNKVYQAENDLIDKEKRPTLSFGLDYILVEERQDLKLNDNGKDIVMPKIALSIPIFTKKYTSKSAQVKIKQESLHSKKETQKKQLEMALQTSSLELDNAILNVVAAQKNTVETQIAIDVDLKAYETGILDYDKILNLQLQKIKFQLMEIKGVKEAFVAKAKMEYLTK</sequence>
<dbReference type="GO" id="GO:0015288">
    <property type="term" value="F:porin activity"/>
    <property type="evidence" value="ECO:0007669"/>
    <property type="project" value="TreeGrafter"/>
</dbReference>
<dbReference type="PANTHER" id="PTHR30026">
    <property type="entry name" value="OUTER MEMBRANE PROTEIN TOLC"/>
    <property type="match status" value="1"/>
</dbReference>
<proteinExistence type="predicted"/>
<evidence type="ECO:0000256" key="4">
    <source>
        <dbReference type="ARBA" id="ARBA00023136"/>
    </source>
</evidence>
<gene>
    <name evidence="6" type="ORF">E5167_03890</name>
</gene>
<dbReference type="Proteomes" id="UP000307657">
    <property type="component" value="Unassembled WGS sequence"/>
</dbReference>
<organism evidence="6 7">
    <name type="scientific">Pontimicrobium aquaticum</name>
    <dbReference type="NCBI Taxonomy" id="2565367"/>
    <lineage>
        <taxon>Bacteria</taxon>
        <taxon>Pseudomonadati</taxon>
        <taxon>Bacteroidota</taxon>
        <taxon>Flavobacteriia</taxon>
        <taxon>Flavobacteriales</taxon>
        <taxon>Flavobacteriaceae</taxon>
        <taxon>Pontimicrobium</taxon>
    </lineage>
</organism>
<evidence type="ECO:0000256" key="1">
    <source>
        <dbReference type="ARBA" id="ARBA00004442"/>
    </source>
</evidence>
<dbReference type="GO" id="GO:0015562">
    <property type="term" value="F:efflux transmembrane transporter activity"/>
    <property type="evidence" value="ECO:0007669"/>
    <property type="project" value="InterPro"/>
</dbReference>
<keyword evidence="4" id="KW-0472">Membrane</keyword>
<keyword evidence="2" id="KW-1134">Transmembrane beta strand</keyword>
<keyword evidence="3" id="KW-0812">Transmembrane</keyword>
<dbReference type="Gene3D" id="1.20.1600.10">
    <property type="entry name" value="Outer membrane efflux proteins (OEP)"/>
    <property type="match status" value="1"/>
</dbReference>
<dbReference type="GO" id="GO:0009279">
    <property type="term" value="C:cell outer membrane"/>
    <property type="evidence" value="ECO:0007669"/>
    <property type="project" value="UniProtKB-SubCell"/>
</dbReference>
<evidence type="ECO:0000313" key="7">
    <source>
        <dbReference type="Proteomes" id="UP000307657"/>
    </source>
</evidence>
<evidence type="ECO:0000256" key="3">
    <source>
        <dbReference type="ARBA" id="ARBA00022692"/>
    </source>
</evidence>
<evidence type="ECO:0000256" key="2">
    <source>
        <dbReference type="ARBA" id="ARBA00022452"/>
    </source>
</evidence>
<comment type="subcellular location">
    <subcellularLocation>
        <location evidence="1">Cell outer membrane</location>
    </subcellularLocation>
</comment>
<name>A0A4U0EYV5_9FLAO</name>
<comment type="caution">
    <text evidence="6">The sequence shown here is derived from an EMBL/GenBank/DDBJ whole genome shotgun (WGS) entry which is preliminary data.</text>
</comment>
<keyword evidence="7" id="KW-1185">Reference proteome</keyword>
<dbReference type="SUPFAM" id="SSF56954">
    <property type="entry name" value="Outer membrane efflux proteins (OEP)"/>
    <property type="match status" value="1"/>
</dbReference>
<dbReference type="EMBL" id="SUPL01000002">
    <property type="protein sequence ID" value="TJY37098.1"/>
    <property type="molecule type" value="Genomic_DNA"/>
</dbReference>
<evidence type="ECO:0000256" key="5">
    <source>
        <dbReference type="ARBA" id="ARBA00023237"/>
    </source>
</evidence>